<accession>A0ABT9FMC8</accession>
<evidence type="ECO:0000313" key="1">
    <source>
        <dbReference type="EMBL" id="MDP4095897.1"/>
    </source>
</evidence>
<organism evidence="1 2">
    <name type="scientific">Paenibacillus zeirhizosphaerae</name>
    <dbReference type="NCBI Taxonomy" id="2987519"/>
    <lineage>
        <taxon>Bacteria</taxon>
        <taxon>Bacillati</taxon>
        <taxon>Bacillota</taxon>
        <taxon>Bacilli</taxon>
        <taxon>Bacillales</taxon>
        <taxon>Paenibacillaceae</taxon>
        <taxon>Paenibacillus</taxon>
    </lineage>
</organism>
<comment type="caution">
    <text evidence="1">The sequence shown here is derived from an EMBL/GenBank/DDBJ whole genome shotgun (WGS) entry which is preliminary data.</text>
</comment>
<keyword evidence="2" id="KW-1185">Reference proteome</keyword>
<protein>
    <submittedName>
        <fullName evidence="1">Uncharacterized protein</fullName>
    </submittedName>
</protein>
<dbReference type="RefSeq" id="WP_305753527.1">
    <property type="nucleotide sequence ID" value="NZ_JAPCKK010000006.1"/>
</dbReference>
<sequence length="136" mass="15799">MPNVFFQPEKYPFMYKEEVVGSIVIDCDHEGEYTYSLDLTQEGHIPWAFKDRNGKFIPPGAGRLHHAVIKTWLEERIFPPERHNAEQLLKELGLPEYDTLAVLKKTRGAVPGNPYWIQFHPEDTYRSVILDKWGTG</sequence>
<proteinExistence type="predicted"/>
<dbReference type="EMBL" id="JAPCKK010000006">
    <property type="protein sequence ID" value="MDP4095897.1"/>
    <property type="molecule type" value="Genomic_DNA"/>
</dbReference>
<reference evidence="1 2" key="1">
    <citation type="submission" date="2022-10" db="EMBL/GenBank/DDBJ databases">
        <title>Paenibacillus description and whole genome data of maize root bacterial community.</title>
        <authorList>
            <person name="Marton D."/>
            <person name="Farkas M."/>
            <person name="Cserhati M."/>
        </authorList>
    </citation>
    <scope>NUCLEOTIDE SEQUENCE [LARGE SCALE GENOMIC DNA]</scope>
    <source>
        <strain evidence="1 2">P96</strain>
    </source>
</reference>
<dbReference type="Proteomes" id="UP001241848">
    <property type="component" value="Unassembled WGS sequence"/>
</dbReference>
<gene>
    <name evidence="1" type="ORF">OIN60_03710</name>
</gene>
<name>A0ABT9FMC8_9BACL</name>
<evidence type="ECO:0000313" key="2">
    <source>
        <dbReference type="Proteomes" id="UP001241848"/>
    </source>
</evidence>